<reference evidence="7" key="1">
    <citation type="submission" date="2023-10" db="EMBL/GenBank/DDBJ databases">
        <title>Genome assembly of Pristionchus species.</title>
        <authorList>
            <person name="Yoshida K."/>
            <person name="Sommer R.J."/>
        </authorList>
    </citation>
    <scope>NUCLEOTIDE SEQUENCE</scope>
    <source>
        <strain evidence="7">RS0144</strain>
    </source>
</reference>
<keyword evidence="5 6" id="KW-0472">Membrane</keyword>
<evidence type="ECO:0000313" key="7">
    <source>
        <dbReference type="EMBL" id="GMS80002.1"/>
    </source>
</evidence>
<gene>
    <name evidence="7" type="ORF">PENTCL1PPCAC_2177</name>
</gene>
<evidence type="ECO:0000256" key="3">
    <source>
        <dbReference type="ARBA" id="ARBA00022692"/>
    </source>
</evidence>
<dbReference type="PANTHER" id="PTHR23294">
    <property type="entry name" value="ET TRANSLATION PRODUCT-RELATED"/>
    <property type="match status" value="1"/>
</dbReference>
<accession>A0AAV5SBG3</accession>
<dbReference type="EMBL" id="BTSX01000001">
    <property type="protein sequence ID" value="GMS80002.1"/>
    <property type="molecule type" value="Genomic_DNA"/>
</dbReference>
<evidence type="ECO:0000313" key="8">
    <source>
        <dbReference type="Proteomes" id="UP001432027"/>
    </source>
</evidence>
<evidence type="ECO:0008006" key="9">
    <source>
        <dbReference type="Google" id="ProtNLM"/>
    </source>
</evidence>
<keyword evidence="8" id="KW-1185">Reference proteome</keyword>
<evidence type="ECO:0000256" key="1">
    <source>
        <dbReference type="ARBA" id="ARBA00004141"/>
    </source>
</evidence>
<organism evidence="7 8">
    <name type="scientific">Pristionchus entomophagus</name>
    <dbReference type="NCBI Taxonomy" id="358040"/>
    <lineage>
        <taxon>Eukaryota</taxon>
        <taxon>Metazoa</taxon>
        <taxon>Ecdysozoa</taxon>
        <taxon>Nematoda</taxon>
        <taxon>Chromadorea</taxon>
        <taxon>Rhabditida</taxon>
        <taxon>Rhabditina</taxon>
        <taxon>Diplogasteromorpha</taxon>
        <taxon>Diplogasteroidea</taxon>
        <taxon>Neodiplogasteridae</taxon>
        <taxon>Pristionchus</taxon>
    </lineage>
</organism>
<feature type="non-terminal residue" evidence="7">
    <location>
        <position position="1"/>
    </location>
</feature>
<dbReference type="Pfam" id="PF05978">
    <property type="entry name" value="UNC-93"/>
    <property type="match status" value="1"/>
</dbReference>
<dbReference type="SUPFAM" id="SSF103473">
    <property type="entry name" value="MFS general substrate transporter"/>
    <property type="match status" value="1"/>
</dbReference>
<dbReference type="InterPro" id="IPR036259">
    <property type="entry name" value="MFS_trans_sf"/>
</dbReference>
<dbReference type="Proteomes" id="UP001432027">
    <property type="component" value="Unassembled WGS sequence"/>
</dbReference>
<dbReference type="GO" id="GO:0016020">
    <property type="term" value="C:membrane"/>
    <property type="evidence" value="ECO:0007669"/>
    <property type="project" value="UniProtKB-SubCell"/>
</dbReference>
<comment type="caution">
    <text evidence="7">The sequence shown here is derived from an EMBL/GenBank/DDBJ whole genome shotgun (WGS) entry which is preliminary data.</text>
</comment>
<feature type="transmembrane region" description="Helical" evidence="6">
    <location>
        <begin position="170"/>
        <end position="189"/>
    </location>
</feature>
<evidence type="ECO:0000256" key="5">
    <source>
        <dbReference type="ARBA" id="ARBA00023136"/>
    </source>
</evidence>
<sequence>VNGLIIIRCYLCSYLWSESVLHSVNGRDPERIGAHDGYYGLAVSNAFYMISTLAVPSLMNFFRSKWILALSGAFFTFYFISFQFLNRYLYFFACAMLGMAFSSFNVGYSGYLTEFSTRQTIERNQALSWAVSCFSVMGAGIVNFIVTTINMDENRIVSKYREYSDTEIRYFFAAFAVLGIIGMALFSLLPNREVEENIAASNVRCKSLKEQLTVMFTVLFPQTSSHPRSLLSLYRSFLLFLDFNHPHYTSIHKVSLTQCLHSCILRDHLHCWECIHEYSHDENVIDRPQLQFQTSHDNQCLSPHS</sequence>
<evidence type="ECO:0000256" key="4">
    <source>
        <dbReference type="ARBA" id="ARBA00022989"/>
    </source>
</evidence>
<proteinExistence type="inferred from homology"/>
<dbReference type="AlphaFoldDB" id="A0AAV5SBG3"/>
<dbReference type="InterPro" id="IPR010291">
    <property type="entry name" value="Ion_channel_UNC-93"/>
</dbReference>
<protein>
    <recommendedName>
        <fullName evidence="9">Membrane transporter</fullName>
    </recommendedName>
</protein>
<dbReference type="PANTHER" id="PTHR23294:SF18">
    <property type="entry name" value="UNC93-LIKE PROTEIN MFSD11"/>
    <property type="match status" value="1"/>
</dbReference>
<feature type="transmembrane region" description="Helical" evidence="6">
    <location>
        <begin position="66"/>
        <end position="82"/>
    </location>
</feature>
<feature type="transmembrane region" description="Helical" evidence="6">
    <location>
        <begin position="129"/>
        <end position="150"/>
    </location>
</feature>
<name>A0AAV5SBG3_9BILA</name>
<dbReference type="InterPro" id="IPR051617">
    <property type="entry name" value="UNC-93-like_regulator"/>
</dbReference>
<comment type="similarity">
    <text evidence="2">Belongs to the unc-93 family.</text>
</comment>
<evidence type="ECO:0000256" key="6">
    <source>
        <dbReference type="SAM" id="Phobius"/>
    </source>
</evidence>
<feature type="non-terminal residue" evidence="7">
    <location>
        <position position="305"/>
    </location>
</feature>
<keyword evidence="3 6" id="KW-0812">Transmembrane</keyword>
<dbReference type="Gene3D" id="1.20.1250.20">
    <property type="entry name" value="MFS general substrate transporter like domains"/>
    <property type="match status" value="1"/>
</dbReference>
<evidence type="ECO:0000256" key="2">
    <source>
        <dbReference type="ARBA" id="ARBA00009172"/>
    </source>
</evidence>
<feature type="transmembrane region" description="Helical" evidence="6">
    <location>
        <begin position="38"/>
        <end position="59"/>
    </location>
</feature>
<comment type="subcellular location">
    <subcellularLocation>
        <location evidence="1">Membrane</location>
        <topology evidence="1">Multi-pass membrane protein</topology>
    </subcellularLocation>
</comment>
<feature type="transmembrane region" description="Helical" evidence="6">
    <location>
        <begin position="88"/>
        <end position="108"/>
    </location>
</feature>
<keyword evidence="4 6" id="KW-1133">Transmembrane helix</keyword>